<comment type="similarity">
    <text evidence="1">Belongs to the peptidase C2 family.</text>
</comment>
<gene>
    <name evidence="15" type="primary">LOC113792441</name>
</gene>
<feature type="domain" description="Calpain catalytic" evidence="13">
    <location>
        <begin position="209"/>
        <end position="521"/>
    </location>
</feature>
<feature type="active site" evidence="8 9">
    <location>
        <position position="290"/>
    </location>
</feature>
<evidence type="ECO:0000256" key="3">
    <source>
        <dbReference type="ARBA" id="ARBA00022723"/>
    </source>
</evidence>
<name>A0A6P6XYK1_DERPT</name>
<dbReference type="PROSITE" id="PS50199">
    <property type="entry name" value="ZF_RANBP2_2"/>
    <property type="match status" value="1"/>
</dbReference>
<organism evidence="14 15">
    <name type="scientific">Dermatophagoides pteronyssinus</name>
    <name type="common">European house dust mite</name>
    <dbReference type="NCBI Taxonomy" id="6956"/>
    <lineage>
        <taxon>Eukaryota</taxon>
        <taxon>Metazoa</taxon>
        <taxon>Ecdysozoa</taxon>
        <taxon>Arthropoda</taxon>
        <taxon>Chelicerata</taxon>
        <taxon>Arachnida</taxon>
        <taxon>Acari</taxon>
        <taxon>Acariformes</taxon>
        <taxon>Sarcoptiformes</taxon>
        <taxon>Astigmata</taxon>
        <taxon>Psoroptidia</taxon>
        <taxon>Analgoidea</taxon>
        <taxon>Pyroglyphidae</taxon>
        <taxon>Dermatophagoidinae</taxon>
        <taxon>Dermatophagoides</taxon>
    </lineage>
</organism>
<dbReference type="GO" id="GO:0008270">
    <property type="term" value="F:zinc ion binding"/>
    <property type="evidence" value="ECO:0007669"/>
    <property type="project" value="UniProtKB-KW"/>
</dbReference>
<dbReference type="Pfam" id="PF00648">
    <property type="entry name" value="Peptidase_C2"/>
    <property type="match status" value="1"/>
</dbReference>
<feature type="active site" evidence="8 9">
    <location>
        <position position="445"/>
    </location>
</feature>
<dbReference type="KEGG" id="dpte:113792441"/>
<dbReference type="OrthoDB" id="424753at2759"/>
<evidence type="ECO:0000256" key="6">
    <source>
        <dbReference type="ARBA" id="ARBA00022807"/>
    </source>
</evidence>
<dbReference type="PRINTS" id="PR00704">
    <property type="entry name" value="CALPAIN"/>
</dbReference>
<keyword evidence="14" id="KW-1185">Reference proteome</keyword>
<evidence type="ECO:0000256" key="1">
    <source>
        <dbReference type="ARBA" id="ARBA00007623"/>
    </source>
</evidence>
<dbReference type="OMA" id="NITDETH"/>
<evidence type="ECO:0000256" key="5">
    <source>
        <dbReference type="ARBA" id="ARBA00022801"/>
    </source>
</evidence>
<evidence type="ECO:0000259" key="13">
    <source>
        <dbReference type="PROSITE" id="PS50203"/>
    </source>
</evidence>
<evidence type="ECO:0000256" key="8">
    <source>
        <dbReference type="PIRSR" id="PIRSR622684-1"/>
    </source>
</evidence>
<dbReference type="InterPro" id="IPR001876">
    <property type="entry name" value="Znf_RanBP2"/>
</dbReference>
<accession>A0A6P6XYK1</accession>
<evidence type="ECO:0000256" key="7">
    <source>
        <dbReference type="ARBA" id="ARBA00022833"/>
    </source>
</evidence>
<dbReference type="PROSITE" id="PS50203">
    <property type="entry name" value="CALPAIN_CAT"/>
    <property type="match status" value="1"/>
</dbReference>
<dbReference type="Proteomes" id="UP000515146">
    <property type="component" value="Unplaced"/>
</dbReference>
<dbReference type="RefSeq" id="XP_027198130.1">
    <property type="nucleotide sequence ID" value="XM_027342329.1"/>
</dbReference>
<dbReference type="InterPro" id="IPR000169">
    <property type="entry name" value="Pept_cys_AS"/>
</dbReference>
<evidence type="ECO:0000256" key="4">
    <source>
        <dbReference type="ARBA" id="ARBA00022771"/>
    </source>
</evidence>
<dbReference type="PANTHER" id="PTHR10183">
    <property type="entry name" value="CALPAIN"/>
    <property type="match status" value="1"/>
</dbReference>
<dbReference type="InParanoid" id="A0A6P6XYK1"/>
<dbReference type="AlphaFoldDB" id="A0A6P6XYK1"/>
<feature type="active site" evidence="8 9">
    <location>
        <position position="470"/>
    </location>
</feature>
<dbReference type="InterPro" id="IPR038765">
    <property type="entry name" value="Papain-like_cys_pep_sf"/>
</dbReference>
<protein>
    <submittedName>
        <fullName evidence="15">Calpain-D-like</fullName>
    </submittedName>
</protein>
<dbReference type="PROSITE" id="PS01358">
    <property type="entry name" value="ZF_RANBP2_1"/>
    <property type="match status" value="1"/>
</dbReference>
<evidence type="ECO:0000313" key="14">
    <source>
        <dbReference type="Proteomes" id="UP000515146"/>
    </source>
</evidence>
<keyword evidence="2 9" id="KW-0645">Protease</keyword>
<dbReference type="SUPFAM" id="SSF54001">
    <property type="entry name" value="Cysteine proteinases"/>
    <property type="match status" value="1"/>
</dbReference>
<keyword evidence="5 9" id="KW-0378">Hydrolase</keyword>
<feature type="domain" description="RanBP2-type" evidence="12">
    <location>
        <begin position="3"/>
        <end position="34"/>
    </location>
</feature>
<dbReference type="GO" id="GO:0005737">
    <property type="term" value="C:cytoplasm"/>
    <property type="evidence" value="ECO:0007669"/>
    <property type="project" value="TreeGrafter"/>
</dbReference>
<evidence type="ECO:0000256" key="2">
    <source>
        <dbReference type="ARBA" id="ARBA00022670"/>
    </source>
</evidence>
<evidence type="ECO:0000259" key="12">
    <source>
        <dbReference type="PROSITE" id="PS50199"/>
    </source>
</evidence>
<dbReference type="InterPro" id="IPR001300">
    <property type="entry name" value="Peptidase_C2_calpain_cat"/>
</dbReference>
<evidence type="ECO:0000256" key="11">
    <source>
        <dbReference type="SAM" id="MobiDB-lite"/>
    </source>
</evidence>
<dbReference type="SMART" id="SM00230">
    <property type="entry name" value="CysPc"/>
    <property type="match status" value="1"/>
</dbReference>
<proteinExistence type="inferred from homology"/>
<keyword evidence="3" id="KW-0479">Metal-binding</keyword>
<dbReference type="PROSITE" id="PS00139">
    <property type="entry name" value="THIOL_PROTEASE_CYS"/>
    <property type="match status" value="1"/>
</dbReference>
<keyword evidence="7" id="KW-0862">Zinc</keyword>
<evidence type="ECO:0000313" key="15">
    <source>
        <dbReference type="RefSeq" id="XP_027198130.1"/>
    </source>
</evidence>
<dbReference type="InterPro" id="IPR022684">
    <property type="entry name" value="Calpain_cysteine_protease"/>
</dbReference>
<keyword evidence="4 10" id="KW-0863">Zinc-finger</keyword>
<dbReference type="PANTHER" id="PTHR10183:SF382">
    <property type="entry name" value="CALPAIN-15"/>
    <property type="match status" value="1"/>
</dbReference>
<evidence type="ECO:0000256" key="9">
    <source>
        <dbReference type="PROSITE-ProRule" id="PRU00239"/>
    </source>
</evidence>
<dbReference type="Gene3D" id="3.90.70.10">
    <property type="entry name" value="Cysteine proteinases"/>
    <property type="match status" value="1"/>
</dbReference>
<evidence type="ECO:0000256" key="10">
    <source>
        <dbReference type="PROSITE-ProRule" id="PRU00322"/>
    </source>
</evidence>
<dbReference type="GO" id="GO:0004198">
    <property type="term" value="F:calcium-dependent cysteine-type endopeptidase activity"/>
    <property type="evidence" value="ECO:0007669"/>
    <property type="project" value="InterPro"/>
</dbReference>
<dbReference type="GO" id="GO:0006508">
    <property type="term" value="P:proteolysis"/>
    <property type="evidence" value="ECO:0007669"/>
    <property type="project" value="UniProtKB-KW"/>
</dbReference>
<keyword evidence="6 9" id="KW-0788">Thiol protease</keyword>
<reference evidence="15" key="1">
    <citation type="submission" date="2025-08" db="UniProtKB">
        <authorList>
            <consortium name="RefSeq"/>
        </authorList>
    </citation>
    <scope>IDENTIFICATION</scope>
    <source>
        <strain evidence="15">Airmid</strain>
    </source>
</reference>
<sequence>MANESPYFWTCQKCRYRNSKLAQQCFSCRNRNPNEQITKKSTLPLSSSKTSTTLLNDQHHRRSYVTNNKNNNNVLTTKIKNQQIRTNQLLPTTKRSSQTTTTTNQNTRIIPIQISQQKQQNSYIKSNPKTLATIQETTKSTNNQQPQPQQSNQMSEVFESFRRNVRRKITSIHSRWSKSCEELPAKAYILIKKAKKDYKRLLSSHRSAPFIDPEFPTNRSSLYRLNEDFDPRYDRLIAKWLRIGELEFERSPNDINDDDGGGEKFQQKLLCVHDQTLKVTDFRQGKLGNCWLLSSLASLVYNYPERLNLIIPDKQLHPRECCYQIILCLDGHWSSVIIDDFFPCDQSGRLVFTEAFGHHLFAPMIEKALAKHYSCYKALILGHTIEGFSTLTGMPVFTIRIDASIRNSLESRHEFWIRLRNLIKVERYLAAASCSTEKDGLFKAHAYSVLDIYMNPHTFDCDQNGILLANPWGDQKLTGELLVNNDYFLKQLEHKQQNGLFWISLIDFLNYFDHLDVCKFSNDWYIRRFEFRLPFQIIDRYNFTIFELNCRRKTVINFTIYQRIDRDLRLKYRLSLSLVIYKIWEDDSLQTVTTSPILSEKIVNFETLLGHGDYLVAIFGFNHWGLTSRLKEAPRLVMATHSDKQIDLNPVNPDMHLMGDLLIQTAIGVGEMKLMEVADCIEYRLTNFAAFIWVVENRSELQWLMVRWNTNDIRDAFNLRSTTQSLDLIPPKCRQIISVMARESDKQSCQYHFTFRAQQLSEQLSSPTAIQNLEPLVKQTNDDADKLSVLFAPRIIQSHLIAEKNRGKRFDFSKESDSMCIIS</sequence>
<feature type="region of interest" description="Disordered" evidence="11">
    <location>
        <begin position="92"/>
        <end position="121"/>
    </location>
</feature>